<evidence type="ECO:0000313" key="4">
    <source>
        <dbReference type="Proteomes" id="UP001469553"/>
    </source>
</evidence>
<evidence type="ECO:0000256" key="1">
    <source>
        <dbReference type="SAM" id="Phobius"/>
    </source>
</evidence>
<organism evidence="3 4">
    <name type="scientific">Ameca splendens</name>
    <dbReference type="NCBI Taxonomy" id="208324"/>
    <lineage>
        <taxon>Eukaryota</taxon>
        <taxon>Metazoa</taxon>
        <taxon>Chordata</taxon>
        <taxon>Craniata</taxon>
        <taxon>Vertebrata</taxon>
        <taxon>Euteleostomi</taxon>
        <taxon>Actinopterygii</taxon>
        <taxon>Neopterygii</taxon>
        <taxon>Teleostei</taxon>
        <taxon>Neoteleostei</taxon>
        <taxon>Acanthomorphata</taxon>
        <taxon>Ovalentaria</taxon>
        <taxon>Atherinomorphae</taxon>
        <taxon>Cyprinodontiformes</taxon>
        <taxon>Goodeidae</taxon>
        <taxon>Ameca</taxon>
    </lineage>
</organism>
<accession>A0ABV0ZJY3</accession>
<evidence type="ECO:0000256" key="2">
    <source>
        <dbReference type="SAM" id="SignalP"/>
    </source>
</evidence>
<comment type="caution">
    <text evidence="3">The sequence shown here is derived from an EMBL/GenBank/DDBJ whole genome shotgun (WGS) entry which is preliminary data.</text>
</comment>
<evidence type="ECO:0000313" key="3">
    <source>
        <dbReference type="EMBL" id="MEQ2306321.1"/>
    </source>
</evidence>
<feature type="transmembrane region" description="Helical" evidence="1">
    <location>
        <begin position="42"/>
        <end position="67"/>
    </location>
</feature>
<reference evidence="3 4" key="1">
    <citation type="submission" date="2021-06" db="EMBL/GenBank/DDBJ databases">
        <authorList>
            <person name="Palmer J.M."/>
        </authorList>
    </citation>
    <scope>NUCLEOTIDE SEQUENCE [LARGE SCALE GENOMIC DNA]</scope>
    <source>
        <strain evidence="3 4">AS_MEX2019</strain>
        <tissue evidence="3">Muscle</tissue>
    </source>
</reference>
<name>A0ABV0ZJY3_9TELE</name>
<dbReference type="EMBL" id="JAHRIP010066182">
    <property type="protein sequence ID" value="MEQ2306321.1"/>
    <property type="molecule type" value="Genomic_DNA"/>
</dbReference>
<proteinExistence type="predicted"/>
<keyword evidence="4" id="KW-1185">Reference proteome</keyword>
<keyword evidence="1" id="KW-0472">Membrane</keyword>
<sequence>MFLVGVTLCCVSLTQSQGNNSKNSVVSSSSTKDSSMSSSAPMVPHLFNFTHVAFLWLHFIFSFFLAFSYSVSPLLGETFSVSSILRILSASFSQKQPVVLAKNWTALTLKRLPCDSKCLSWLMFYPNLLQTHTNTQCTTLIGRQITFILRYNSRYFGLVLSTFT</sequence>
<gene>
    <name evidence="3" type="ORF">AMECASPLE_007014</name>
</gene>
<protein>
    <submittedName>
        <fullName evidence="3">Uncharacterized protein</fullName>
    </submittedName>
</protein>
<keyword evidence="2" id="KW-0732">Signal</keyword>
<feature type="signal peptide" evidence="2">
    <location>
        <begin position="1"/>
        <end position="16"/>
    </location>
</feature>
<feature type="chain" id="PRO_5046003268" evidence="2">
    <location>
        <begin position="17"/>
        <end position="164"/>
    </location>
</feature>
<dbReference type="Proteomes" id="UP001469553">
    <property type="component" value="Unassembled WGS sequence"/>
</dbReference>
<keyword evidence="1" id="KW-0812">Transmembrane</keyword>
<keyword evidence="1" id="KW-1133">Transmembrane helix</keyword>